<proteinExistence type="predicted"/>
<evidence type="ECO:0000313" key="2">
    <source>
        <dbReference type="Proteomes" id="UP000257559"/>
    </source>
</evidence>
<organism evidence="1 2">
    <name type="scientific">Mycoplasmopsis edwardii</name>
    <dbReference type="NCBI Taxonomy" id="53558"/>
    <lineage>
        <taxon>Bacteria</taxon>
        <taxon>Bacillati</taxon>
        <taxon>Mycoplasmatota</taxon>
        <taxon>Mycoplasmoidales</taxon>
        <taxon>Metamycoplasmataceae</taxon>
        <taxon>Mycoplasmopsis</taxon>
    </lineage>
</organism>
<keyword evidence="2" id="KW-1185">Reference proteome</keyword>
<accession>A0A3B0QAZ3</accession>
<reference evidence="2" key="1">
    <citation type="submission" date="2018-06" db="EMBL/GenBank/DDBJ databases">
        <authorList>
            <consortium name="Pathogen Informatics"/>
        </authorList>
    </citation>
    <scope>NUCLEOTIDE SEQUENCE [LARGE SCALE GENOMIC DNA]</scope>
    <source>
        <strain evidence="2">NCTC10132</strain>
    </source>
</reference>
<evidence type="ECO:0000313" key="1">
    <source>
        <dbReference type="EMBL" id="SYV97163.1"/>
    </source>
</evidence>
<dbReference type="EMBL" id="LS991951">
    <property type="protein sequence ID" value="SYV97163.1"/>
    <property type="molecule type" value="Genomic_DNA"/>
</dbReference>
<dbReference type="Proteomes" id="UP000257559">
    <property type="component" value="Chromosome"/>
</dbReference>
<sequence>MYLNVLKSKYDSPLSYGKTILFAYLKASLISLKYSSPSAFCDLIYLSFVSLSLKTAFNIALMW</sequence>
<dbReference type="AlphaFoldDB" id="A0A3B0QAZ3"/>
<dbReference type="KEGG" id="medw:NCTC10132_00522"/>
<protein>
    <submittedName>
        <fullName evidence="1">Uncharacterized protein</fullName>
    </submittedName>
</protein>
<name>A0A3B0QAZ3_9BACT</name>
<feature type="non-terminal residue" evidence="1">
    <location>
        <position position="63"/>
    </location>
</feature>
<gene>
    <name evidence="1" type="ORF">NCTC10132_00522</name>
</gene>